<proteinExistence type="predicted"/>
<reference evidence="1" key="2">
    <citation type="journal article" date="2015" name="Fish Shellfish Immunol.">
        <title>Early steps in the European eel (Anguilla anguilla)-Vibrio vulnificus interaction in the gills: Role of the RtxA13 toxin.</title>
        <authorList>
            <person name="Callol A."/>
            <person name="Pajuelo D."/>
            <person name="Ebbesson L."/>
            <person name="Teles M."/>
            <person name="MacKenzie S."/>
            <person name="Amaro C."/>
        </authorList>
    </citation>
    <scope>NUCLEOTIDE SEQUENCE</scope>
</reference>
<dbReference type="AlphaFoldDB" id="A0A0E9SVW2"/>
<accession>A0A0E9SVW2</accession>
<reference evidence="1" key="1">
    <citation type="submission" date="2014-11" db="EMBL/GenBank/DDBJ databases">
        <authorList>
            <person name="Amaro Gonzalez C."/>
        </authorList>
    </citation>
    <scope>NUCLEOTIDE SEQUENCE</scope>
</reference>
<name>A0A0E9SVW2_ANGAN</name>
<sequence>MLMLKTSDAIQHFHSVSQTIRKANLSTPVMSFVFKCNN</sequence>
<organism evidence="1">
    <name type="scientific">Anguilla anguilla</name>
    <name type="common">European freshwater eel</name>
    <name type="synonym">Muraena anguilla</name>
    <dbReference type="NCBI Taxonomy" id="7936"/>
    <lineage>
        <taxon>Eukaryota</taxon>
        <taxon>Metazoa</taxon>
        <taxon>Chordata</taxon>
        <taxon>Craniata</taxon>
        <taxon>Vertebrata</taxon>
        <taxon>Euteleostomi</taxon>
        <taxon>Actinopterygii</taxon>
        <taxon>Neopterygii</taxon>
        <taxon>Teleostei</taxon>
        <taxon>Anguilliformes</taxon>
        <taxon>Anguillidae</taxon>
        <taxon>Anguilla</taxon>
    </lineage>
</organism>
<dbReference type="EMBL" id="GBXM01063146">
    <property type="protein sequence ID" value="JAH45431.1"/>
    <property type="molecule type" value="Transcribed_RNA"/>
</dbReference>
<evidence type="ECO:0000313" key="1">
    <source>
        <dbReference type="EMBL" id="JAH45431.1"/>
    </source>
</evidence>
<protein>
    <submittedName>
        <fullName evidence="1">Uncharacterized protein</fullName>
    </submittedName>
</protein>